<organism evidence="1 2">
    <name type="scientific">Ktedonobacter racemifer DSM 44963</name>
    <dbReference type="NCBI Taxonomy" id="485913"/>
    <lineage>
        <taxon>Bacteria</taxon>
        <taxon>Bacillati</taxon>
        <taxon>Chloroflexota</taxon>
        <taxon>Ktedonobacteria</taxon>
        <taxon>Ktedonobacterales</taxon>
        <taxon>Ktedonobacteraceae</taxon>
        <taxon>Ktedonobacter</taxon>
    </lineage>
</organism>
<dbReference type="eggNOG" id="ENOG50339ST">
    <property type="taxonomic scope" value="Bacteria"/>
</dbReference>
<accession>D6U8R7</accession>
<name>D6U8R7_KTERA</name>
<dbReference type="AlphaFoldDB" id="D6U8R7"/>
<proteinExistence type="predicted"/>
<dbReference type="EMBL" id="ADVG01000006">
    <property type="protein sequence ID" value="EFH79627.1"/>
    <property type="molecule type" value="Genomic_DNA"/>
</dbReference>
<sequence>MITQEDQAAMLEQDEEGVPLQTFQRSFAQICAGEEPWLPLGIFMHQFFGYYKHRRDELVRDPIEMPEQPDQEQRQWAAFCAASVEYLCAKYDLSCPDWVHDPRYSLDYPWYYDISADLPEVQEELRQTTPEKFTKHNVFCGDRTYLNKYEHTGRHGRRRRIA</sequence>
<evidence type="ECO:0000313" key="2">
    <source>
        <dbReference type="Proteomes" id="UP000004508"/>
    </source>
</evidence>
<evidence type="ECO:0000313" key="1">
    <source>
        <dbReference type="EMBL" id="EFH79627.1"/>
    </source>
</evidence>
<gene>
    <name evidence="1" type="ORF">Krac_0105</name>
</gene>
<dbReference type="Proteomes" id="UP000004508">
    <property type="component" value="Unassembled WGS sequence"/>
</dbReference>
<keyword evidence="2" id="KW-1185">Reference proteome</keyword>
<protein>
    <submittedName>
        <fullName evidence="1">Uncharacterized protein</fullName>
    </submittedName>
</protein>
<dbReference type="RefSeq" id="WP_007923586.1">
    <property type="nucleotide sequence ID" value="NZ_ADVG01000006.1"/>
</dbReference>
<dbReference type="STRING" id="485913.Krac_0105"/>
<dbReference type="InParanoid" id="D6U8R7"/>
<reference evidence="1 2" key="1">
    <citation type="journal article" date="2011" name="Stand. Genomic Sci.">
        <title>Non-contiguous finished genome sequence and contextual data of the filamentous soil bacterium Ktedonobacter racemifer type strain (SOSP1-21).</title>
        <authorList>
            <person name="Chang Y.J."/>
            <person name="Land M."/>
            <person name="Hauser L."/>
            <person name="Chertkov O."/>
            <person name="Del Rio T.G."/>
            <person name="Nolan M."/>
            <person name="Copeland A."/>
            <person name="Tice H."/>
            <person name="Cheng J.F."/>
            <person name="Lucas S."/>
            <person name="Han C."/>
            <person name="Goodwin L."/>
            <person name="Pitluck S."/>
            <person name="Ivanova N."/>
            <person name="Ovchinikova G."/>
            <person name="Pati A."/>
            <person name="Chen A."/>
            <person name="Palaniappan K."/>
            <person name="Mavromatis K."/>
            <person name="Liolios K."/>
            <person name="Brettin T."/>
            <person name="Fiebig A."/>
            <person name="Rohde M."/>
            <person name="Abt B."/>
            <person name="Goker M."/>
            <person name="Detter J.C."/>
            <person name="Woyke T."/>
            <person name="Bristow J."/>
            <person name="Eisen J.A."/>
            <person name="Markowitz V."/>
            <person name="Hugenholtz P."/>
            <person name="Kyrpides N.C."/>
            <person name="Klenk H.P."/>
            <person name="Lapidus A."/>
        </authorList>
    </citation>
    <scope>NUCLEOTIDE SEQUENCE [LARGE SCALE GENOMIC DNA]</scope>
    <source>
        <strain evidence="2">DSM 44963</strain>
    </source>
</reference>
<comment type="caution">
    <text evidence="1">The sequence shown here is derived from an EMBL/GenBank/DDBJ whole genome shotgun (WGS) entry which is preliminary data.</text>
</comment>